<evidence type="ECO:0000313" key="2">
    <source>
        <dbReference type="Proteomes" id="UP001589710"/>
    </source>
</evidence>
<sequence>MSRELPDPEDTRDAPIVVHRTAGAGGRRVTIRARTAGLARSDADVVEFLRRAGLPDADDVLDDPRWVEWQGGRPHEYGAAR</sequence>
<reference evidence="1 2" key="1">
    <citation type="submission" date="2024-09" db="EMBL/GenBank/DDBJ databases">
        <authorList>
            <person name="Sun Q."/>
            <person name="Mori K."/>
        </authorList>
    </citation>
    <scope>NUCLEOTIDE SEQUENCE [LARGE SCALE GENOMIC DNA]</scope>
    <source>
        <strain evidence="1 2">JCM 3331</strain>
    </source>
</reference>
<keyword evidence="2" id="KW-1185">Reference proteome</keyword>
<comment type="caution">
    <text evidence="1">The sequence shown here is derived from an EMBL/GenBank/DDBJ whole genome shotgun (WGS) entry which is preliminary data.</text>
</comment>
<protein>
    <submittedName>
        <fullName evidence="1">Uncharacterized protein</fullName>
    </submittedName>
</protein>
<accession>A0ABV5RJA3</accession>
<dbReference type="Proteomes" id="UP001589710">
    <property type="component" value="Unassembled WGS sequence"/>
</dbReference>
<proteinExistence type="predicted"/>
<gene>
    <name evidence="1" type="ORF">ACFFTL_38195</name>
</gene>
<dbReference type="RefSeq" id="WP_345514488.1">
    <property type="nucleotide sequence ID" value="NZ_BAAAXD010000027.1"/>
</dbReference>
<organism evidence="1 2">
    <name type="scientific">Streptomyces yanii</name>
    <dbReference type="NCBI Taxonomy" id="78510"/>
    <lineage>
        <taxon>Bacteria</taxon>
        <taxon>Bacillati</taxon>
        <taxon>Actinomycetota</taxon>
        <taxon>Actinomycetes</taxon>
        <taxon>Kitasatosporales</taxon>
        <taxon>Streptomycetaceae</taxon>
        <taxon>Streptomyces</taxon>
    </lineage>
</organism>
<dbReference type="EMBL" id="JBHMCG010000159">
    <property type="protein sequence ID" value="MFB9577949.1"/>
    <property type="molecule type" value="Genomic_DNA"/>
</dbReference>
<evidence type="ECO:0000313" key="1">
    <source>
        <dbReference type="EMBL" id="MFB9577949.1"/>
    </source>
</evidence>
<name>A0ABV5RJA3_9ACTN</name>